<dbReference type="Proteomes" id="UP000176050">
    <property type="component" value="Chromosome"/>
</dbReference>
<keyword evidence="2" id="KW-1185">Reference proteome</keyword>
<dbReference type="EMBL" id="CP017478">
    <property type="protein sequence ID" value="AOW20776.1"/>
    <property type="molecule type" value="Genomic_DNA"/>
</dbReference>
<dbReference type="KEGG" id="lul:LPB138_08840"/>
<evidence type="ECO:0000313" key="2">
    <source>
        <dbReference type="Proteomes" id="UP000176050"/>
    </source>
</evidence>
<organism evidence="1 2">
    <name type="scientific">Urechidicola croceus</name>
    <dbReference type="NCBI Taxonomy" id="1850246"/>
    <lineage>
        <taxon>Bacteria</taxon>
        <taxon>Pseudomonadati</taxon>
        <taxon>Bacteroidota</taxon>
        <taxon>Flavobacteriia</taxon>
        <taxon>Flavobacteriales</taxon>
        <taxon>Flavobacteriaceae</taxon>
        <taxon>Urechidicola</taxon>
    </lineage>
</organism>
<gene>
    <name evidence="1" type="ORF">LPB138_08840</name>
</gene>
<dbReference type="AlphaFoldDB" id="A0A1D8P882"/>
<proteinExistence type="predicted"/>
<protein>
    <submittedName>
        <fullName evidence="1">Uncharacterized protein</fullName>
    </submittedName>
</protein>
<sequence length="80" mass="9087">MKLVISTHSIAKIQKVILFLYNFLLFLLADATSYKLAGAGGFKLINQLDEEDKSTILKIIDSFLTKKKFKEFFNKNVASL</sequence>
<name>A0A1D8P882_9FLAO</name>
<reference evidence="1 2" key="1">
    <citation type="submission" date="2016-10" db="EMBL/GenBank/DDBJ databases">
        <title>Lutibacter sp. LPB0138, isolated from marine gastropod.</title>
        <authorList>
            <person name="Kim E."/>
            <person name="Yi H."/>
        </authorList>
    </citation>
    <scope>NUCLEOTIDE SEQUENCE [LARGE SCALE GENOMIC DNA]</scope>
    <source>
        <strain evidence="1 2">LPB0138</strain>
    </source>
</reference>
<accession>A0A1D8P882</accession>
<evidence type="ECO:0000313" key="1">
    <source>
        <dbReference type="EMBL" id="AOW20776.1"/>
    </source>
</evidence>